<gene>
    <name evidence="1" type="ORF">KQI75_11650</name>
</gene>
<sequence length="121" mass="14215">MKKKTMKKAVRALVNACAKENRWRTGWEFLPARKPLNGSYMRHAMHVARVYQSGGGWIPLVWTPDGMLCGTIRESYLFCGTPRFSDKRKYALIWQDDNERFTVLRVDTHADNVYETRSWED</sequence>
<organism evidence="1 2">
    <name type="scientific">Butyricicoccus intestinisimiae</name>
    <dbReference type="NCBI Taxonomy" id="2841509"/>
    <lineage>
        <taxon>Bacteria</taxon>
        <taxon>Bacillati</taxon>
        <taxon>Bacillota</taxon>
        <taxon>Clostridia</taxon>
        <taxon>Eubacteriales</taxon>
        <taxon>Butyricicoccaceae</taxon>
        <taxon>Butyricicoccus</taxon>
    </lineage>
</organism>
<dbReference type="EMBL" id="JAHLQI010000007">
    <property type="protein sequence ID" value="MBU5491261.1"/>
    <property type="molecule type" value="Genomic_DNA"/>
</dbReference>
<evidence type="ECO:0000313" key="2">
    <source>
        <dbReference type="Proteomes" id="UP000783588"/>
    </source>
</evidence>
<proteinExistence type="predicted"/>
<name>A0ABS6EVV4_9FIRM</name>
<accession>A0ABS6EVV4</accession>
<reference evidence="1 2" key="1">
    <citation type="submission" date="2021-06" db="EMBL/GenBank/DDBJ databases">
        <authorList>
            <person name="Sun Q."/>
            <person name="Li D."/>
        </authorList>
    </citation>
    <scope>NUCLEOTIDE SEQUENCE [LARGE SCALE GENOMIC DNA]</scope>
    <source>
        <strain evidence="1 2">MSJd-7</strain>
    </source>
</reference>
<evidence type="ECO:0000313" key="1">
    <source>
        <dbReference type="EMBL" id="MBU5491261.1"/>
    </source>
</evidence>
<keyword evidence="2" id="KW-1185">Reference proteome</keyword>
<dbReference type="RefSeq" id="WP_216470975.1">
    <property type="nucleotide sequence ID" value="NZ_JAHLQI010000007.1"/>
</dbReference>
<protein>
    <submittedName>
        <fullName evidence="1">Uncharacterized protein</fullName>
    </submittedName>
</protein>
<dbReference type="Proteomes" id="UP000783588">
    <property type="component" value="Unassembled WGS sequence"/>
</dbReference>
<comment type="caution">
    <text evidence="1">The sequence shown here is derived from an EMBL/GenBank/DDBJ whole genome shotgun (WGS) entry which is preliminary data.</text>
</comment>